<dbReference type="Proteomes" id="UP000198820">
    <property type="component" value="Unassembled WGS sequence"/>
</dbReference>
<evidence type="ECO:0000259" key="6">
    <source>
        <dbReference type="PROSITE" id="PS51352"/>
    </source>
</evidence>
<dbReference type="PROSITE" id="PS51352">
    <property type="entry name" value="THIOREDOXIN_2"/>
    <property type="match status" value="1"/>
</dbReference>
<dbReference type="RefSeq" id="WP_093240677.1">
    <property type="nucleotide sequence ID" value="NZ_FNQF01000003.1"/>
</dbReference>
<organism evidence="7 8">
    <name type="scientific">Psychroflexus halocasei</name>
    <dbReference type="NCBI Taxonomy" id="908615"/>
    <lineage>
        <taxon>Bacteria</taxon>
        <taxon>Pseudomonadati</taxon>
        <taxon>Bacteroidota</taxon>
        <taxon>Flavobacteriia</taxon>
        <taxon>Flavobacteriales</taxon>
        <taxon>Flavobacteriaceae</taxon>
        <taxon>Psychroflexus</taxon>
    </lineage>
</organism>
<dbReference type="PANTHER" id="PTHR42852:SF6">
    <property type="entry name" value="THIOL:DISULFIDE INTERCHANGE PROTEIN DSBE"/>
    <property type="match status" value="1"/>
</dbReference>
<protein>
    <submittedName>
        <fullName evidence="7">Thiol-disulfide isomerase or thioredoxin</fullName>
    </submittedName>
</protein>
<comment type="subcellular location">
    <subcellularLocation>
        <location evidence="1">Cell envelope</location>
    </subcellularLocation>
</comment>
<evidence type="ECO:0000313" key="7">
    <source>
        <dbReference type="EMBL" id="SEA11316.1"/>
    </source>
</evidence>
<feature type="signal peptide" evidence="5">
    <location>
        <begin position="1"/>
        <end position="20"/>
    </location>
</feature>
<dbReference type="EMBL" id="FNQF01000003">
    <property type="protein sequence ID" value="SEA11316.1"/>
    <property type="molecule type" value="Genomic_DNA"/>
</dbReference>
<evidence type="ECO:0000256" key="2">
    <source>
        <dbReference type="ARBA" id="ARBA00022748"/>
    </source>
</evidence>
<feature type="chain" id="PRO_5011587165" evidence="5">
    <location>
        <begin position="21"/>
        <end position="174"/>
    </location>
</feature>
<keyword evidence="2" id="KW-0201">Cytochrome c-type biogenesis</keyword>
<dbReference type="AlphaFoldDB" id="A0A1H3YIE9"/>
<dbReference type="GO" id="GO:0016853">
    <property type="term" value="F:isomerase activity"/>
    <property type="evidence" value="ECO:0007669"/>
    <property type="project" value="UniProtKB-KW"/>
</dbReference>
<keyword evidence="8" id="KW-1185">Reference proteome</keyword>
<dbReference type="STRING" id="908615.SAMN05421540_103158"/>
<dbReference type="InterPro" id="IPR050553">
    <property type="entry name" value="Thioredoxin_ResA/DsbE_sf"/>
</dbReference>
<dbReference type="GO" id="GO:0017004">
    <property type="term" value="P:cytochrome complex assembly"/>
    <property type="evidence" value="ECO:0007669"/>
    <property type="project" value="UniProtKB-KW"/>
</dbReference>
<dbReference type="GO" id="GO:0030313">
    <property type="term" value="C:cell envelope"/>
    <property type="evidence" value="ECO:0007669"/>
    <property type="project" value="UniProtKB-SubCell"/>
</dbReference>
<evidence type="ECO:0000313" key="8">
    <source>
        <dbReference type="Proteomes" id="UP000198820"/>
    </source>
</evidence>
<evidence type="ECO:0000256" key="1">
    <source>
        <dbReference type="ARBA" id="ARBA00004196"/>
    </source>
</evidence>
<dbReference type="GO" id="GO:0016491">
    <property type="term" value="F:oxidoreductase activity"/>
    <property type="evidence" value="ECO:0007669"/>
    <property type="project" value="InterPro"/>
</dbReference>
<sequence length="174" mass="20243">MKRSLLIFSFLLLNFSNVLAQLPIDEQKKMVGQKIGALKFTDYILNVADQENFENKYKILEFWASWCKPCLKAVPHLNKLKSKFTDRKDLIFLSITHESPEKIKATLDKIKFETSVVSDQNKKIHKDLKIEFNGVMILPRTVLINSKNKVVWYGTPSQLNKKIINQFLEANEEL</sequence>
<dbReference type="SUPFAM" id="SSF52833">
    <property type="entry name" value="Thioredoxin-like"/>
    <property type="match status" value="1"/>
</dbReference>
<dbReference type="CDD" id="cd02966">
    <property type="entry name" value="TlpA_like_family"/>
    <property type="match status" value="1"/>
</dbReference>
<reference evidence="7 8" key="1">
    <citation type="submission" date="2016-10" db="EMBL/GenBank/DDBJ databases">
        <authorList>
            <person name="de Groot N.N."/>
        </authorList>
    </citation>
    <scope>NUCLEOTIDE SEQUENCE [LARGE SCALE GENOMIC DNA]</scope>
    <source>
        <strain evidence="7 8">DSM 23581</strain>
    </source>
</reference>
<dbReference type="Gene3D" id="3.40.30.10">
    <property type="entry name" value="Glutaredoxin"/>
    <property type="match status" value="1"/>
</dbReference>
<keyword evidence="5" id="KW-0732">Signal</keyword>
<proteinExistence type="predicted"/>
<evidence type="ECO:0000256" key="3">
    <source>
        <dbReference type="ARBA" id="ARBA00023157"/>
    </source>
</evidence>
<dbReference type="GO" id="GO:0016209">
    <property type="term" value="F:antioxidant activity"/>
    <property type="evidence" value="ECO:0007669"/>
    <property type="project" value="InterPro"/>
</dbReference>
<name>A0A1H3YIE9_9FLAO</name>
<evidence type="ECO:0000256" key="5">
    <source>
        <dbReference type="SAM" id="SignalP"/>
    </source>
</evidence>
<accession>A0A1H3YIE9</accession>
<dbReference type="InterPro" id="IPR013766">
    <property type="entry name" value="Thioredoxin_domain"/>
</dbReference>
<dbReference type="Pfam" id="PF00578">
    <property type="entry name" value="AhpC-TSA"/>
    <property type="match status" value="1"/>
</dbReference>
<keyword evidence="7" id="KW-0413">Isomerase</keyword>
<keyword evidence="3" id="KW-1015">Disulfide bond</keyword>
<dbReference type="InterPro" id="IPR000866">
    <property type="entry name" value="AhpC/TSA"/>
</dbReference>
<keyword evidence="4" id="KW-0676">Redox-active center</keyword>
<feature type="domain" description="Thioredoxin" evidence="6">
    <location>
        <begin position="29"/>
        <end position="173"/>
    </location>
</feature>
<dbReference type="PANTHER" id="PTHR42852">
    <property type="entry name" value="THIOL:DISULFIDE INTERCHANGE PROTEIN DSBE"/>
    <property type="match status" value="1"/>
</dbReference>
<evidence type="ECO:0000256" key="4">
    <source>
        <dbReference type="ARBA" id="ARBA00023284"/>
    </source>
</evidence>
<dbReference type="InterPro" id="IPR036249">
    <property type="entry name" value="Thioredoxin-like_sf"/>
</dbReference>
<gene>
    <name evidence="7" type="ORF">SAMN05421540_103158</name>
</gene>